<dbReference type="AlphaFoldDB" id="A0A517R0G1"/>
<keyword evidence="1" id="KW-0732">Signal</keyword>
<accession>A0A517R0G1</accession>
<feature type="signal peptide" evidence="1">
    <location>
        <begin position="1"/>
        <end position="24"/>
    </location>
</feature>
<feature type="chain" id="PRO_5022013390" evidence="1">
    <location>
        <begin position="25"/>
        <end position="465"/>
    </location>
</feature>
<dbReference type="EMBL" id="CP036268">
    <property type="protein sequence ID" value="QDT37361.1"/>
    <property type="molecule type" value="Genomic_DNA"/>
</dbReference>
<evidence type="ECO:0000256" key="1">
    <source>
        <dbReference type="SAM" id="SignalP"/>
    </source>
</evidence>
<evidence type="ECO:0000313" key="3">
    <source>
        <dbReference type="Proteomes" id="UP000317318"/>
    </source>
</evidence>
<sequence precursor="true">MRRILIAAAACAVVTFTVSANAFASTVPGGSSGDLLVSLGDGADRDCVKAVAQELFNLAKSGKDAGTQTALGHNSMQVEWQTLSVELTVSGSKNVEVAAFSDDGVRFTWEDLGTGDSDEDFDNTANGQPLSTLSKSLKYAGKQFEPGHSYRITIDYRNLFYTGNKDVDGVTLIAFGGDLDELKRVDLNSTIVDHLEAKTPGAPIAGPATTDDLPTLFALTLTIPDGMQGCSLLLSVTGPPLEIWHDEDRQAPVPVGVPFSVSSIDFQSSSLYGNLAEPADTYGYSYLKATLIDPTGTKLGSDFVALDSVTQTFWHAVRRGNWQTAVKIAEVARNNGVQIALLTRGSLAGLAPVAGYMTKLFNKIPPQAMRCNEVAYRVREMFVATGANARIIEIRDAGGAQFFFLKDGVTLFSRRGFHQAVLSNGRIYDALTGPKGMTQAAYLKMLRALNLQPTTGFDLTDPFTG</sequence>
<proteinExistence type="predicted"/>
<organism evidence="2 3">
    <name type="scientific">Stratiformator vulcanicus</name>
    <dbReference type="NCBI Taxonomy" id="2527980"/>
    <lineage>
        <taxon>Bacteria</taxon>
        <taxon>Pseudomonadati</taxon>
        <taxon>Planctomycetota</taxon>
        <taxon>Planctomycetia</taxon>
        <taxon>Planctomycetales</taxon>
        <taxon>Planctomycetaceae</taxon>
        <taxon>Stratiformator</taxon>
    </lineage>
</organism>
<gene>
    <name evidence="2" type="ORF">Pan189_17340</name>
</gene>
<name>A0A517R0G1_9PLAN</name>
<dbReference type="Proteomes" id="UP000317318">
    <property type="component" value="Chromosome"/>
</dbReference>
<keyword evidence="3" id="KW-1185">Reference proteome</keyword>
<protein>
    <submittedName>
        <fullName evidence="2">Uncharacterized protein</fullName>
    </submittedName>
</protein>
<dbReference type="KEGG" id="svp:Pan189_17340"/>
<evidence type="ECO:0000313" key="2">
    <source>
        <dbReference type="EMBL" id="QDT37361.1"/>
    </source>
</evidence>
<reference evidence="2 3" key="1">
    <citation type="submission" date="2019-02" db="EMBL/GenBank/DDBJ databases">
        <title>Deep-cultivation of Planctomycetes and their phenomic and genomic characterization uncovers novel biology.</title>
        <authorList>
            <person name="Wiegand S."/>
            <person name="Jogler M."/>
            <person name="Boedeker C."/>
            <person name="Pinto D."/>
            <person name="Vollmers J."/>
            <person name="Rivas-Marin E."/>
            <person name="Kohn T."/>
            <person name="Peeters S.H."/>
            <person name="Heuer A."/>
            <person name="Rast P."/>
            <person name="Oberbeckmann S."/>
            <person name="Bunk B."/>
            <person name="Jeske O."/>
            <person name="Meyerdierks A."/>
            <person name="Storesund J.E."/>
            <person name="Kallscheuer N."/>
            <person name="Luecker S."/>
            <person name="Lage O.M."/>
            <person name="Pohl T."/>
            <person name="Merkel B.J."/>
            <person name="Hornburger P."/>
            <person name="Mueller R.-W."/>
            <person name="Bruemmer F."/>
            <person name="Labrenz M."/>
            <person name="Spormann A.M."/>
            <person name="Op den Camp H."/>
            <person name="Overmann J."/>
            <person name="Amann R."/>
            <person name="Jetten M.S.M."/>
            <person name="Mascher T."/>
            <person name="Medema M.H."/>
            <person name="Devos D.P."/>
            <person name="Kaster A.-K."/>
            <person name="Ovreas L."/>
            <person name="Rohde M."/>
            <person name="Galperin M.Y."/>
            <person name="Jogler C."/>
        </authorList>
    </citation>
    <scope>NUCLEOTIDE SEQUENCE [LARGE SCALE GENOMIC DNA]</scope>
    <source>
        <strain evidence="2 3">Pan189</strain>
    </source>
</reference>